<accession>A0ACC1YDJ6</accession>
<protein>
    <submittedName>
        <fullName evidence="1">Disease resistance protein</fullName>
    </submittedName>
</protein>
<evidence type="ECO:0000313" key="1">
    <source>
        <dbReference type="EMBL" id="KAJ4721028.1"/>
    </source>
</evidence>
<keyword evidence="2" id="KW-1185">Reference proteome</keyword>
<organism evidence="1 2">
    <name type="scientific">Melia azedarach</name>
    <name type="common">Chinaberry tree</name>
    <dbReference type="NCBI Taxonomy" id="155640"/>
    <lineage>
        <taxon>Eukaryota</taxon>
        <taxon>Viridiplantae</taxon>
        <taxon>Streptophyta</taxon>
        <taxon>Embryophyta</taxon>
        <taxon>Tracheophyta</taxon>
        <taxon>Spermatophyta</taxon>
        <taxon>Magnoliopsida</taxon>
        <taxon>eudicotyledons</taxon>
        <taxon>Gunneridae</taxon>
        <taxon>Pentapetalae</taxon>
        <taxon>rosids</taxon>
        <taxon>malvids</taxon>
        <taxon>Sapindales</taxon>
        <taxon>Meliaceae</taxon>
        <taxon>Melia</taxon>
    </lineage>
</organism>
<name>A0ACC1YDJ6_MELAZ</name>
<evidence type="ECO:0000313" key="2">
    <source>
        <dbReference type="Proteomes" id="UP001164539"/>
    </source>
</evidence>
<comment type="caution">
    <text evidence="1">The sequence shown here is derived from an EMBL/GenBank/DDBJ whole genome shotgun (WGS) entry which is preliminary data.</text>
</comment>
<sequence>MAEAVAAEVGKATVSGIASKVTEIFVDPIVREISYVFKYQSYVRKLSNQVENLKNKSQMVEQPVKDAETQGDEIYDAVKKWVTEKNRIIELADKLINEDENKAKNKRCFGGLCPGFMARRKLSKEAAKAEQLATDHLTTGNFSKVSYRPARERTEFDYGSREYRRFDSRMKVFQDVMDELKKESQFNTIGVYGMGGVGKTTLVKRVAKKVMEDKLFDEAVMAEVTQTPDLETIRNKIAHDLDLKFDQTESVFDKADRIRRRLKKKKRVLVILDNIWEKIDLEAVGIPSGVDDSRQCTILLTSRDQHVLCNDMNSQKNFWIEVLSNAEAMSLFWATVGDHPTSDFQSLAVDIVGKCGGLPLAIKTIANALKNKPLSVWKDALYQLRNSNPRQIPGMDPHVYSSIKLSYDFLQSEEAKSLFRLCALQKDGSQIFINDLMVYVMGLDLFTGVHTLERGRIRVDSLIHNLKTSCLLMDGETEDDVKMHDIVHAVAVSIARDELMYNIGDVADLKREPESGIQKDATAISLPYRNVPELPERLECPKLKLFLFAEYRKNLQIPDHFFQGAQQLRVLELRGIHSSSLPYSLDCLIHLRSLSLINCRSLGDVAIVGQLKKLEILCFRGSFVKQLPGEIGQLTQLKLLDLRKCRELEVIAPNVISNLSQLEELYTGDSFTRWEKGKGGSNASIVELKALSKLRILDIHIQNVQIMPHDLVSVELEGFKILIGDAWEWRRERSSRTRMYNEYESLRTLKLSGLDKSLYLGNGMKNLLRRTEYLHLDKPNGLRNVNELENRDGFPLLKLLHVKNNSEVLYIVNSVGLPCNALPVLESLFLSNLVNLKNICHGQLIECPSFSKLRIIDVEKCHKLKHLFSFSMAQNCVRLEEVQVTDCKNLNSIVGEERESHIVFSQLHSLVLKDLPQLITTSASKEIIAEDDLEESTKVLINHKICFPNMEKLELASLNIKRIWLDQFPTMQISSCQNLTKLIVKKCNCLKFLLPYSVVNSLARLQHLAIKSCDSLEGVIETTRLGRDEEHMIESVAFPKLYHLELSSLPKLTGFMPMSSSVSEENSILHSENDTQPLFNEKIGLPSLKQLEIEDVDNLRNIWHHQLHSDSFSKLKGLSVMRCHKLTNIFPVNIIEGRRFDGLETLQIRYCNSIEEIVVEEETSSSISNSSRQFHVFPRLTNLSPVGLPELKSIYQGIHILEWPALKHFRVKSCNKVEILFGSSESKLLSQESESQQPVLLIDHHKVKFPNLTTLSVYSCNALRNLAKFSAAESLVNLRNMKIDNCKKMENIIGLQVGEEVEEDLLVFSQLEYLRLDRLHRLESFCLGNYTLEFPCLARVLVRECPSMKIFSQGVVRTSMLHGVKSIGSEVRWEGNFNSTTQKLFEEMVAFQSFRSLTLSQFPYLKEIWHDEVLPARLFRRLISLRVDDCAFMLSAIPANLQPFLSNLKILEVRNCNSVEEVVHLEELNADENNVLLFPNLKTLYLRDLPKLERFCNFNGDIIDDAQSFFDEKVVFPRLRTLELSKLPQLMYLSKNFSAFKNLRTLQISKCDDLVNVVTLSSTAESLVNLRFMMISDCKMLEEIIELQIGEVKKDPIVFSYLECLILDHLPSLASFCSGSYTLEFPNMHKVIVRECPKMKIFSQGFSSTPKLHRLRLQLTESEEKGYWGSEEKGCSELEEERCWEGDLNSTIQKLFQKMNVQSSKDENILNSS</sequence>
<reference evidence="1 2" key="1">
    <citation type="journal article" date="2023" name="Science">
        <title>Complex scaffold remodeling in plant triterpene biosynthesis.</title>
        <authorList>
            <person name="De La Pena R."/>
            <person name="Hodgson H."/>
            <person name="Liu J.C."/>
            <person name="Stephenson M.J."/>
            <person name="Martin A.C."/>
            <person name="Owen C."/>
            <person name="Harkess A."/>
            <person name="Leebens-Mack J."/>
            <person name="Jimenez L.E."/>
            <person name="Osbourn A."/>
            <person name="Sattely E.S."/>
        </authorList>
    </citation>
    <scope>NUCLEOTIDE SEQUENCE [LARGE SCALE GENOMIC DNA]</scope>
    <source>
        <strain evidence="2">cv. JPN11</strain>
        <tissue evidence="1">Leaf</tissue>
    </source>
</reference>
<dbReference type="EMBL" id="CM051397">
    <property type="protein sequence ID" value="KAJ4721028.1"/>
    <property type="molecule type" value="Genomic_DNA"/>
</dbReference>
<dbReference type="Proteomes" id="UP001164539">
    <property type="component" value="Chromosome 4"/>
</dbReference>
<proteinExistence type="predicted"/>
<gene>
    <name evidence="1" type="ORF">OWV82_008757</name>
</gene>